<dbReference type="CDD" id="cd13919">
    <property type="entry name" value="CuRO_HCO_II_like_5"/>
    <property type="match status" value="1"/>
</dbReference>
<feature type="region of interest" description="Disordered" evidence="16">
    <location>
        <begin position="286"/>
        <end position="313"/>
    </location>
</feature>
<comment type="similarity">
    <text evidence="2">Belongs to the cytochrome c oxidase subunit 2 family.</text>
</comment>
<dbReference type="PROSITE" id="PS50857">
    <property type="entry name" value="COX2_CUA"/>
    <property type="match status" value="1"/>
</dbReference>
<protein>
    <recommendedName>
        <fullName evidence="3">cytochrome-c oxidase</fullName>
        <ecNumber evidence="3">7.1.1.9</ecNumber>
    </recommendedName>
    <alternativeName>
        <fullName evidence="14">Cytochrome aa3 subunit 2</fullName>
    </alternativeName>
</protein>
<dbReference type="RefSeq" id="WP_377936160.1">
    <property type="nucleotide sequence ID" value="NZ_JBHUEA010000027.1"/>
</dbReference>
<dbReference type="PANTHER" id="PTHR22888:SF9">
    <property type="entry name" value="CYTOCHROME C OXIDASE SUBUNIT 2"/>
    <property type="match status" value="1"/>
</dbReference>
<evidence type="ECO:0000256" key="9">
    <source>
        <dbReference type="ARBA" id="ARBA00022982"/>
    </source>
</evidence>
<keyword evidence="12 17" id="KW-0472">Membrane</keyword>
<comment type="caution">
    <text evidence="19">The sequence shown here is derived from an EMBL/GenBank/DDBJ whole genome shotgun (WGS) entry which is preliminary data.</text>
</comment>
<keyword evidence="8" id="KW-1278">Translocase</keyword>
<dbReference type="Gene3D" id="1.10.287.90">
    <property type="match status" value="1"/>
</dbReference>
<keyword evidence="9" id="KW-0249">Electron transport</keyword>
<feature type="transmembrane region" description="Helical" evidence="17">
    <location>
        <begin position="58"/>
        <end position="79"/>
    </location>
</feature>
<dbReference type="Gene3D" id="2.60.40.420">
    <property type="entry name" value="Cupredoxins - blue copper proteins"/>
    <property type="match status" value="1"/>
</dbReference>
<evidence type="ECO:0000313" key="20">
    <source>
        <dbReference type="Proteomes" id="UP001597347"/>
    </source>
</evidence>
<keyword evidence="11" id="KW-0186">Copper</keyword>
<dbReference type="PRINTS" id="PR01166">
    <property type="entry name" value="CYCOXIDASEII"/>
</dbReference>
<dbReference type="EMBL" id="JBHUEA010000027">
    <property type="protein sequence ID" value="MFD1722768.1"/>
    <property type="molecule type" value="Genomic_DNA"/>
</dbReference>
<dbReference type="InterPro" id="IPR008972">
    <property type="entry name" value="Cupredoxin"/>
</dbReference>
<dbReference type="InterPro" id="IPR001505">
    <property type="entry name" value="Copper_CuA"/>
</dbReference>
<comment type="catalytic activity">
    <reaction evidence="15">
        <text>4 Fe(II)-[cytochrome c] + O2 + 8 H(+)(in) = 4 Fe(III)-[cytochrome c] + 2 H2O + 4 H(+)(out)</text>
        <dbReference type="Rhea" id="RHEA:11436"/>
        <dbReference type="Rhea" id="RHEA-COMP:10350"/>
        <dbReference type="Rhea" id="RHEA-COMP:14399"/>
        <dbReference type="ChEBI" id="CHEBI:15377"/>
        <dbReference type="ChEBI" id="CHEBI:15378"/>
        <dbReference type="ChEBI" id="CHEBI:15379"/>
        <dbReference type="ChEBI" id="CHEBI:29033"/>
        <dbReference type="ChEBI" id="CHEBI:29034"/>
        <dbReference type="EC" id="7.1.1.9"/>
    </reaction>
</comment>
<organism evidence="19 20">
    <name type="scientific">Amnibacterium endophyticum</name>
    <dbReference type="NCBI Taxonomy" id="2109337"/>
    <lineage>
        <taxon>Bacteria</taxon>
        <taxon>Bacillati</taxon>
        <taxon>Actinomycetota</taxon>
        <taxon>Actinomycetes</taxon>
        <taxon>Micrococcales</taxon>
        <taxon>Microbacteriaceae</taxon>
        <taxon>Amnibacterium</taxon>
    </lineage>
</organism>
<evidence type="ECO:0000256" key="16">
    <source>
        <dbReference type="SAM" id="MobiDB-lite"/>
    </source>
</evidence>
<reference evidence="20" key="1">
    <citation type="journal article" date="2019" name="Int. J. Syst. Evol. Microbiol.">
        <title>The Global Catalogue of Microorganisms (GCM) 10K type strain sequencing project: providing services to taxonomists for standard genome sequencing and annotation.</title>
        <authorList>
            <consortium name="The Broad Institute Genomics Platform"/>
            <consortium name="The Broad Institute Genome Sequencing Center for Infectious Disease"/>
            <person name="Wu L."/>
            <person name="Ma J."/>
        </authorList>
    </citation>
    <scope>NUCLEOTIDE SEQUENCE [LARGE SCALE GENOMIC DNA]</scope>
    <source>
        <strain evidence="20">CGMCC 1.12471</strain>
    </source>
</reference>
<evidence type="ECO:0000256" key="4">
    <source>
        <dbReference type="ARBA" id="ARBA00022448"/>
    </source>
</evidence>
<feature type="compositionally biased region" description="Polar residues" evidence="16">
    <location>
        <begin position="291"/>
        <end position="305"/>
    </location>
</feature>
<keyword evidence="5" id="KW-0679">Respiratory chain</keyword>
<dbReference type="NCBIfam" id="TIGR02866">
    <property type="entry name" value="CoxB"/>
    <property type="match status" value="1"/>
</dbReference>
<dbReference type="Proteomes" id="UP001597347">
    <property type="component" value="Unassembled WGS sequence"/>
</dbReference>
<feature type="transmembrane region" description="Helical" evidence="17">
    <location>
        <begin position="100"/>
        <end position="118"/>
    </location>
</feature>
<dbReference type="EC" id="7.1.1.9" evidence="3"/>
<dbReference type="InterPro" id="IPR014222">
    <property type="entry name" value="Cyt_c_oxidase_su2"/>
</dbReference>
<name>A0ABW4LHN6_9MICO</name>
<proteinExistence type="inferred from homology"/>
<evidence type="ECO:0000256" key="2">
    <source>
        <dbReference type="ARBA" id="ARBA00007866"/>
    </source>
</evidence>
<feature type="domain" description="Cytochrome oxidase subunit II copper A binding" evidence="18">
    <location>
        <begin position="130"/>
        <end position="268"/>
    </location>
</feature>
<comment type="subcellular location">
    <subcellularLocation>
        <location evidence="1">Membrane</location>
        <topology evidence="1">Multi-pass membrane protein</topology>
    </subcellularLocation>
</comment>
<evidence type="ECO:0000256" key="3">
    <source>
        <dbReference type="ARBA" id="ARBA00012949"/>
    </source>
</evidence>
<dbReference type="Pfam" id="PF00116">
    <property type="entry name" value="COX2"/>
    <property type="match status" value="1"/>
</dbReference>
<dbReference type="InterPro" id="IPR045187">
    <property type="entry name" value="CcO_II"/>
</dbReference>
<evidence type="ECO:0000313" key="19">
    <source>
        <dbReference type="EMBL" id="MFD1722768.1"/>
    </source>
</evidence>
<keyword evidence="6 17" id="KW-0812">Transmembrane</keyword>
<evidence type="ECO:0000256" key="13">
    <source>
        <dbReference type="ARBA" id="ARBA00024688"/>
    </source>
</evidence>
<evidence type="ECO:0000256" key="12">
    <source>
        <dbReference type="ARBA" id="ARBA00023136"/>
    </source>
</evidence>
<evidence type="ECO:0000256" key="8">
    <source>
        <dbReference type="ARBA" id="ARBA00022967"/>
    </source>
</evidence>
<evidence type="ECO:0000256" key="7">
    <source>
        <dbReference type="ARBA" id="ARBA00022723"/>
    </source>
</evidence>
<evidence type="ECO:0000256" key="10">
    <source>
        <dbReference type="ARBA" id="ARBA00022989"/>
    </source>
</evidence>
<evidence type="ECO:0000256" key="15">
    <source>
        <dbReference type="ARBA" id="ARBA00047816"/>
    </source>
</evidence>
<keyword evidence="10 17" id="KW-1133">Transmembrane helix</keyword>
<keyword evidence="20" id="KW-1185">Reference proteome</keyword>
<dbReference type="SUPFAM" id="SSF81464">
    <property type="entry name" value="Cytochrome c oxidase subunit II-like, transmembrane region"/>
    <property type="match status" value="1"/>
</dbReference>
<evidence type="ECO:0000259" key="18">
    <source>
        <dbReference type="PROSITE" id="PS50857"/>
    </source>
</evidence>
<evidence type="ECO:0000256" key="5">
    <source>
        <dbReference type="ARBA" id="ARBA00022660"/>
    </source>
</evidence>
<comment type="function">
    <text evidence="13">Subunits I and II form the functional core of the enzyme complex. Electrons originating in cytochrome c are transferred via heme a and Cu(A) to the binuclear center formed by heme a3 and Cu(B).</text>
</comment>
<dbReference type="PROSITE" id="PS51257">
    <property type="entry name" value="PROKAR_LIPOPROTEIN"/>
    <property type="match status" value="1"/>
</dbReference>
<dbReference type="PROSITE" id="PS00078">
    <property type="entry name" value="COX2"/>
    <property type="match status" value="1"/>
</dbReference>
<evidence type="ECO:0000256" key="1">
    <source>
        <dbReference type="ARBA" id="ARBA00004141"/>
    </source>
</evidence>
<sequence>MRSISRRLLLLPIAAGVVLALSGCTTDQLHGYLPGFIDGQAPATNQTQRVSDLWVGSWITLLAVGVITWALIIWAAIVYRRRRGQTGLPVQLRYNMPLEIFYTVVPLILVLGLFAFTARDQSIIETRYEKPDVTIDAYGKQWSWDFVYADTANLDNSVYDQGVQAEPSDPGAAGTGFVEKTIPTLYLPVNRKVEIQLRTRDVNHSFWVIDFLYKKDMIAGQTNYWDFTPTRIGTYEGKCAELCGEYHSRMLFNVAVVSQADYDAHLASLRAQGKIGSLGTEYDKVDGSAGGSQNTGDEVGSSNTRLRNERNGN</sequence>
<evidence type="ECO:0000256" key="14">
    <source>
        <dbReference type="ARBA" id="ARBA00031399"/>
    </source>
</evidence>
<dbReference type="InterPro" id="IPR036257">
    <property type="entry name" value="Cyt_c_oxidase_su2_TM_sf"/>
</dbReference>
<gene>
    <name evidence="19" type="primary">coxB</name>
    <name evidence="19" type="ORF">ACFSBI_14525</name>
</gene>
<evidence type="ECO:0000256" key="6">
    <source>
        <dbReference type="ARBA" id="ARBA00022692"/>
    </source>
</evidence>
<dbReference type="SUPFAM" id="SSF49503">
    <property type="entry name" value="Cupredoxins"/>
    <property type="match status" value="1"/>
</dbReference>
<keyword evidence="4" id="KW-0813">Transport</keyword>
<evidence type="ECO:0000256" key="11">
    <source>
        <dbReference type="ARBA" id="ARBA00023008"/>
    </source>
</evidence>
<keyword evidence="7" id="KW-0479">Metal-binding</keyword>
<dbReference type="InterPro" id="IPR002429">
    <property type="entry name" value="CcO_II-like_C"/>
</dbReference>
<evidence type="ECO:0000256" key="17">
    <source>
        <dbReference type="SAM" id="Phobius"/>
    </source>
</evidence>
<dbReference type="PANTHER" id="PTHR22888">
    <property type="entry name" value="CYTOCHROME C OXIDASE, SUBUNIT II"/>
    <property type="match status" value="1"/>
</dbReference>
<accession>A0ABW4LHN6</accession>